<feature type="coiled-coil region" evidence="1">
    <location>
        <begin position="759"/>
        <end position="786"/>
    </location>
</feature>
<feature type="region of interest" description="Disordered" evidence="2">
    <location>
        <begin position="699"/>
        <end position="723"/>
    </location>
</feature>
<dbReference type="AlphaFoldDB" id="A0A0D7AB65"/>
<accession>A0A0D7AB65</accession>
<dbReference type="OrthoDB" id="3268409at2759"/>
<dbReference type="Proteomes" id="UP000054144">
    <property type="component" value="Unassembled WGS sequence"/>
</dbReference>
<protein>
    <submittedName>
        <fullName evidence="3">Uncharacterized protein</fullName>
    </submittedName>
</protein>
<evidence type="ECO:0000256" key="2">
    <source>
        <dbReference type="SAM" id="MobiDB-lite"/>
    </source>
</evidence>
<evidence type="ECO:0000313" key="3">
    <source>
        <dbReference type="EMBL" id="KIY48068.1"/>
    </source>
</evidence>
<sequence length="814" mass="94172">MNPGDWVSPINNSAYSRGPPHGSIKTTFNSLLVNENGERIPCIERHSTCIHMKTTRDDVTNRLASERDKRLWSESPARDIFLRTAAYLNALHKNGCGYLQDEVSYREPIEQALFDEHQTQLEVFRRGYIPRQKTCEGKLLYGHTPDGHPFVRCEHYSRYNRSHFIDYDIGNYYDLDYLEAVLGGDNEEAKQIEDSAAHHNYGPLAPCTTVVNFTSQRSNCPIEHRDTDGQLKRATLIHFQCKSTFQIFEPHEEYRHCCPFILLVTRHPHTHPPPIPQKTPPAIRDTIFQLLESLRYDLADLTPRHFLRHPIVKDFLRCKVPHIMHPSLSDLHISLANRDHLRSYINQAISIHFPQGTGWKGLIHMKQEQDTKIPSHAHYLRRLLEYNLAEIPSHIEDNNIPTDGIEADNTLRIAVCMMPEGSRRFLRAQYISCDISFKRIVSWYEFELAAMDRDANNVIVFCHVFLNRQTAFAHQMVFQTIHEIVQKDTGQAPPWRHLYATNLSDFQNVILQLVADMHLGQAKGFGLYLQWATQFLPPGQRDLHDPSRTLTSLSPYEHLHRMFRICIAHFFRTIKECRVPELVKSKMRGLACLTHPRWDVTLQEICQYGGKAGQDWVTHKTNSGFIFEGVCWEKSLIPKAVFQAGDRTSNIVKISHENAYREGKALTAVGVVYAGWHLDTLSLKTLNAWEQFSIRSKYKSGHRSENEEKNLKRKATSQQRSLHAADRKIQEHNIRLQGLHNSWTNTAGEVSNVQEQLGYELNQNKRQKLERQLEKLLKKNARTQKDFETQVEVGRSIEQRDRQGSGKCLLLLPK</sequence>
<organism evidence="3 4">
    <name type="scientific">Fistulina hepatica ATCC 64428</name>
    <dbReference type="NCBI Taxonomy" id="1128425"/>
    <lineage>
        <taxon>Eukaryota</taxon>
        <taxon>Fungi</taxon>
        <taxon>Dikarya</taxon>
        <taxon>Basidiomycota</taxon>
        <taxon>Agaricomycotina</taxon>
        <taxon>Agaricomycetes</taxon>
        <taxon>Agaricomycetidae</taxon>
        <taxon>Agaricales</taxon>
        <taxon>Fistulinaceae</taxon>
        <taxon>Fistulina</taxon>
    </lineage>
</organism>
<dbReference type="EMBL" id="KN881857">
    <property type="protein sequence ID" value="KIY48068.1"/>
    <property type="molecule type" value="Genomic_DNA"/>
</dbReference>
<evidence type="ECO:0000256" key="1">
    <source>
        <dbReference type="SAM" id="Coils"/>
    </source>
</evidence>
<reference evidence="3 4" key="1">
    <citation type="journal article" date="2015" name="Fungal Genet. Biol.">
        <title>Evolution of novel wood decay mechanisms in Agaricales revealed by the genome sequences of Fistulina hepatica and Cylindrobasidium torrendii.</title>
        <authorList>
            <person name="Floudas D."/>
            <person name="Held B.W."/>
            <person name="Riley R."/>
            <person name="Nagy L.G."/>
            <person name="Koehler G."/>
            <person name="Ransdell A.S."/>
            <person name="Younus H."/>
            <person name="Chow J."/>
            <person name="Chiniquy J."/>
            <person name="Lipzen A."/>
            <person name="Tritt A."/>
            <person name="Sun H."/>
            <person name="Haridas S."/>
            <person name="LaButti K."/>
            <person name="Ohm R.A."/>
            <person name="Kues U."/>
            <person name="Blanchette R.A."/>
            <person name="Grigoriev I.V."/>
            <person name="Minto R.E."/>
            <person name="Hibbett D.S."/>
        </authorList>
    </citation>
    <scope>NUCLEOTIDE SEQUENCE [LARGE SCALE GENOMIC DNA]</scope>
    <source>
        <strain evidence="3 4">ATCC 64428</strain>
    </source>
</reference>
<evidence type="ECO:0000313" key="4">
    <source>
        <dbReference type="Proteomes" id="UP000054144"/>
    </source>
</evidence>
<keyword evidence="4" id="KW-1185">Reference proteome</keyword>
<proteinExistence type="predicted"/>
<keyword evidence="1" id="KW-0175">Coiled coil</keyword>
<name>A0A0D7AB65_9AGAR</name>
<gene>
    <name evidence="3" type="ORF">FISHEDRAFT_43953</name>
</gene>